<accession>A0ABT1FSD3</accession>
<name>A0ABT1FSD3_9BACT</name>
<feature type="domain" description="Endonuclease GajA/Old nuclease/RecF-like AAA" evidence="1">
    <location>
        <begin position="2"/>
        <end position="395"/>
    </location>
</feature>
<dbReference type="PANTHER" id="PTHR43581:SF2">
    <property type="entry name" value="EXCINUCLEASE ATPASE SUBUNIT"/>
    <property type="match status" value="1"/>
</dbReference>
<evidence type="ECO:0000259" key="1">
    <source>
        <dbReference type="Pfam" id="PF13175"/>
    </source>
</evidence>
<organism evidence="2 3">
    <name type="scientific">Runella salmonicolor</name>
    <dbReference type="NCBI Taxonomy" id="2950278"/>
    <lineage>
        <taxon>Bacteria</taxon>
        <taxon>Pseudomonadati</taxon>
        <taxon>Bacteroidota</taxon>
        <taxon>Cytophagia</taxon>
        <taxon>Cytophagales</taxon>
        <taxon>Spirosomataceae</taxon>
        <taxon>Runella</taxon>
    </lineage>
</organism>
<dbReference type="InterPro" id="IPR051396">
    <property type="entry name" value="Bact_Antivir_Def_Nuclease"/>
</dbReference>
<keyword evidence="3" id="KW-1185">Reference proteome</keyword>
<dbReference type="RefSeq" id="WP_253528726.1">
    <property type="nucleotide sequence ID" value="NZ_JAMZEL010000005.1"/>
</dbReference>
<reference evidence="2 3" key="1">
    <citation type="submission" date="2022-06" db="EMBL/GenBank/DDBJ databases">
        <title>Runella sp. S5 genome sequencing.</title>
        <authorList>
            <person name="Park S."/>
        </authorList>
    </citation>
    <scope>NUCLEOTIDE SEQUENCE [LARGE SCALE GENOMIC DNA]</scope>
    <source>
        <strain evidence="2 3">S5</strain>
    </source>
</reference>
<sequence length="470" mass="54094">MRISINNFKSIGSIEKYQLLPLTILSGTNSTGKSSFIQLLLLLKQTIELDSAQFPLYLDGKLFPVRQYSDILNSRANGAKLKVSLFFDKSELKRYEGFPEIRLYNVFENYDLSISFEFDTKENNIYISFFEAKFLIPDSTSKPEQFVKLINTSKGYDIETNVAVFNNENLYEKQGQYQIKSISYSAFIPTSYEIEYDDSKGNVVKEVLKLDGIKTILKDFLTSLNYVGPSREEPKEEYRRVGKHTTVGTRGEYTAEVLEALASQKIIYWIVEDITESVQFVKQEGTFMEAVKYWICEKFKLCADIYSKKLSDSYIIYVKNLMGVESSIRHVGFGISQILPIIIEGLRLSAGETLIIEQPEVHLHPKLQSHLQDFMICMVQQGKKVIVETHSDHFITRLRRRIAEDSSNLLKDKIALTFIEASSSDLIFRNINIDDTGILDYFPEDFIEKPDVEIRAILKAQMNKRLNSKK</sequence>
<evidence type="ECO:0000313" key="2">
    <source>
        <dbReference type="EMBL" id="MCP1383683.1"/>
    </source>
</evidence>
<dbReference type="EMBL" id="JAMZEL010000005">
    <property type="protein sequence ID" value="MCP1383683.1"/>
    <property type="molecule type" value="Genomic_DNA"/>
</dbReference>
<protein>
    <submittedName>
        <fullName evidence="2">AAA family ATPase</fullName>
    </submittedName>
</protein>
<dbReference type="Pfam" id="PF13175">
    <property type="entry name" value="AAA_15"/>
    <property type="match status" value="1"/>
</dbReference>
<dbReference type="InterPro" id="IPR041685">
    <property type="entry name" value="AAA_GajA/Old/RecF-like"/>
</dbReference>
<dbReference type="Proteomes" id="UP001204772">
    <property type="component" value="Unassembled WGS sequence"/>
</dbReference>
<dbReference type="Gene3D" id="3.40.50.300">
    <property type="entry name" value="P-loop containing nucleotide triphosphate hydrolases"/>
    <property type="match status" value="1"/>
</dbReference>
<dbReference type="InterPro" id="IPR014592">
    <property type="entry name" value="P-loop_UCP034888"/>
</dbReference>
<gene>
    <name evidence="2" type="ORF">NCI00_14650</name>
</gene>
<evidence type="ECO:0000313" key="3">
    <source>
        <dbReference type="Proteomes" id="UP001204772"/>
    </source>
</evidence>
<comment type="caution">
    <text evidence="2">The sequence shown here is derived from an EMBL/GenBank/DDBJ whole genome shotgun (WGS) entry which is preliminary data.</text>
</comment>
<dbReference type="PIRSF" id="PIRSF034888">
    <property type="entry name" value="P-loop_UCP034888"/>
    <property type="match status" value="1"/>
</dbReference>
<dbReference type="PANTHER" id="PTHR43581">
    <property type="entry name" value="ATP/GTP PHOSPHATASE"/>
    <property type="match status" value="1"/>
</dbReference>
<dbReference type="InterPro" id="IPR027417">
    <property type="entry name" value="P-loop_NTPase"/>
</dbReference>
<proteinExistence type="predicted"/>
<dbReference type="SUPFAM" id="SSF52540">
    <property type="entry name" value="P-loop containing nucleoside triphosphate hydrolases"/>
    <property type="match status" value="1"/>
</dbReference>